<dbReference type="Proteomes" id="UP001484179">
    <property type="component" value="Chromosome 2"/>
</dbReference>
<dbReference type="RefSeq" id="WP_342311408.1">
    <property type="nucleotide sequence ID" value="NZ_CP150850.1"/>
</dbReference>
<evidence type="ECO:0000313" key="3">
    <source>
        <dbReference type="Proteomes" id="UP001484179"/>
    </source>
</evidence>
<proteinExistence type="predicted"/>
<gene>
    <name evidence="2" type="ORF">WN985_20900</name>
</gene>
<organism evidence="2 3">
    <name type="scientific">Burkholderia pyrrocinia</name>
    <name type="common">Pseudomonas pyrrocinia</name>
    <dbReference type="NCBI Taxonomy" id="60550"/>
    <lineage>
        <taxon>Bacteria</taxon>
        <taxon>Pseudomonadati</taxon>
        <taxon>Pseudomonadota</taxon>
        <taxon>Betaproteobacteria</taxon>
        <taxon>Burkholderiales</taxon>
        <taxon>Burkholderiaceae</taxon>
        <taxon>Burkholderia</taxon>
        <taxon>Burkholderia cepacia complex</taxon>
    </lineage>
</organism>
<evidence type="ECO:0000313" key="2">
    <source>
        <dbReference type="EMBL" id="WZW57906.1"/>
    </source>
</evidence>
<feature type="signal peptide" evidence="1">
    <location>
        <begin position="1"/>
        <end position="22"/>
    </location>
</feature>
<feature type="chain" id="PRO_5045467783" evidence="1">
    <location>
        <begin position="23"/>
        <end position="226"/>
    </location>
</feature>
<protein>
    <submittedName>
        <fullName evidence="2">Uncharacterized protein</fullName>
    </submittedName>
</protein>
<name>A0ABZ3BSI4_BURPY</name>
<sequence>MNHLNKIILLYAMSIAAPSAFAGNALLFQDPHLVAYNDNGRITGVYSSIGSTQSCYFLFYGTLTGGSPDKNGYASSKIETFLPGDKILDFSNRAEGFDISGKLYSDDSDWIIRTDHPQAGCASAQGVFEFDPPDYRAKNYSIDSTIPALGIRLIKDKSILYDFKDGKFLARKGYLTKWDGVVVIKTTKDGFSYVRYVDAGPKHDGRVTFGWVHTSDLVDPFPPPTK</sequence>
<dbReference type="EMBL" id="CP150850">
    <property type="protein sequence ID" value="WZW57906.1"/>
    <property type="molecule type" value="Genomic_DNA"/>
</dbReference>
<reference evidence="2 3" key="1">
    <citation type="submission" date="2024-04" db="EMBL/GenBank/DDBJ databases">
        <title>Biological Control Activity of Plant Growth Promoting Rhizobacteria Burkholderia pyrrocinia BX1 against Tobacco black shank Introduction Tobacco black shank (TBS) caused by the oomycete Phytophthora. nicotianae (P. nicotianae) has become a destructive soil.</title>
        <authorList>
            <person name="Liu X."/>
            <person name="Shu C."/>
        </authorList>
    </citation>
    <scope>NUCLEOTIDE SEQUENCE [LARGE SCALE GENOMIC DNA]</scope>
    <source>
        <strain evidence="2 3">BX1</strain>
    </source>
</reference>
<keyword evidence="3" id="KW-1185">Reference proteome</keyword>
<accession>A0ABZ3BSI4</accession>
<keyword evidence="1" id="KW-0732">Signal</keyword>
<evidence type="ECO:0000256" key="1">
    <source>
        <dbReference type="SAM" id="SignalP"/>
    </source>
</evidence>